<dbReference type="RefSeq" id="WP_105016371.1">
    <property type="nucleotide sequence ID" value="NZ_MSCN01000001.1"/>
</dbReference>
<dbReference type="EMBL" id="MSCN01000001">
    <property type="protein sequence ID" value="PQJ79776.1"/>
    <property type="molecule type" value="Genomic_DNA"/>
</dbReference>
<dbReference type="Pfam" id="PF07693">
    <property type="entry name" value="KAP_NTPase"/>
    <property type="match status" value="1"/>
</dbReference>
<accession>A0A2S7WQQ6</accession>
<protein>
    <recommendedName>
        <fullName evidence="1">KAP NTPase domain-containing protein</fullName>
    </recommendedName>
</protein>
<dbReference type="InterPro" id="IPR027417">
    <property type="entry name" value="P-loop_NTPase"/>
</dbReference>
<dbReference type="InterPro" id="IPR011646">
    <property type="entry name" value="KAP_P-loop"/>
</dbReference>
<gene>
    <name evidence="2" type="ORF">BTO18_11580</name>
</gene>
<dbReference type="InterPro" id="IPR052754">
    <property type="entry name" value="NTPase_KAP_P-loop"/>
</dbReference>
<organism evidence="2 3">
    <name type="scientific">Polaribacter porphyrae</name>
    <dbReference type="NCBI Taxonomy" id="1137780"/>
    <lineage>
        <taxon>Bacteria</taxon>
        <taxon>Pseudomonadati</taxon>
        <taxon>Bacteroidota</taxon>
        <taxon>Flavobacteriia</taxon>
        <taxon>Flavobacteriales</taxon>
        <taxon>Flavobacteriaceae</taxon>
    </lineage>
</organism>
<evidence type="ECO:0000313" key="3">
    <source>
        <dbReference type="Proteomes" id="UP000238882"/>
    </source>
</evidence>
<keyword evidence="3" id="KW-1185">Reference proteome</keyword>
<evidence type="ECO:0000313" key="2">
    <source>
        <dbReference type="EMBL" id="PQJ79776.1"/>
    </source>
</evidence>
<evidence type="ECO:0000259" key="1">
    <source>
        <dbReference type="Pfam" id="PF07693"/>
    </source>
</evidence>
<dbReference type="SUPFAM" id="SSF52540">
    <property type="entry name" value="P-loop containing nucleoside triphosphate hydrolases"/>
    <property type="match status" value="1"/>
</dbReference>
<dbReference type="PANTHER" id="PTHR22674">
    <property type="entry name" value="NTPASE, KAP FAMILY P-LOOP DOMAIN-CONTAINING 1"/>
    <property type="match status" value="1"/>
</dbReference>
<comment type="caution">
    <text evidence="2">The sequence shown here is derived from an EMBL/GenBank/DDBJ whole genome shotgun (WGS) entry which is preliminary data.</text>
</comment>
<reference evidence="2 3" key="1">
    <citation type="submission" date="2016-12" db="EMBL/GenBank/DDBJ databases">
        <title>Trade-off between light-utilization and light-protection in marine flavobacteria.</title>
        <authorList>
            <person name="Kumagai Y."/>
            <person name="Yoshizawa S."/>
            <person name="Kogure K."/>
            <person name="Iwasaki W."/>
        </authorList>
    </citation>
    <scope>NUCLEOTIDE SEQUENCE [LARGE SCALE GENOMIC DNA]</scope>
    <source>
        <strain evidence="2 3">NBRC 108759</strain>
    </source>
</reference>
<dbReference type="Gene3D" id="3.40.50.300">
    <property type="entry name" value="P-loop containing nucleotide triphosphate hydrolases"/>
    <property type="match status" value="1"/>
</dbReference>
<dbReference type="OrthoDB" id="88903at2"/>
<sequence>MSKLLPNLPIEDLTPENDYIGIIEKGTLLKSFFLNNKHEFSQIKIFSIYGEWGSGKSTLMKYLQKELQGSFNTFFFESWEFESDENLSLSLLENLVNKNKSKYKKVKEELLETGGKLLEGFARSVTIKTPGLNISGDKLIKTVKEEKEPTFLELKEKFRKDFRNWEKEITTKDKSPDYNIVFIDDLDRCEPENILNLLSAMKLFFTYGKKTIFLCGIDKKAIREAVKTKYGEIVKANEYLEKIFDISFSMPKNVDTTKLVNLYFDDNVRLGDKKLGDLISDFFDKLQFKNPRRIKKVLNKYLIIKKLKESIVSRNIILPNIKNNDSGTLFETYLTLYLLILKEFEPDIYFNLYNLSLKKTNYRNSLNNNYKSENELSGAITSTLDYFDYDFLYLDFSDYDFSRNAFIKLLIYFSPIEVDVLRGYCFNSKDSFIKSFNVKNKTTEYYFILFLFDIQILVKNELRQQDYSINDYKKMITNLI</sequence>
<dbReference type="PANTHER" id="PTHR22674:SF6">
    <property type="entry name" value="NTPASE KAP FAMILY P-LOOP DOMAIN-CONTAINING PROTEIN 1"/>
    <property type="match status" value="1"/>
</dbReference>
<proteinExistence type="predicted"/>
<dbReference type="AlphaFoldDB" id="A0A2S7WQQ6"/>
<name>A0A2S7WQQ6_9FLAO</name>
<feature type="domain" description="KAP NTPase" evidence="1">
    <location>
        <begin position="41"/>
        <end position="305"/>
    </location>
</feature>
<dbReference type="Proteomes" id="UP000238882">
    <property type="component" value="Unassembled WGS sequence"/>
</dbReference>